<dbReference type="Proteomes" id="UP000710849">
    <property type="component" value="Unassembled WGS sequence"/>
</dbReference>
<dbReference type="EMBL" id="RCSW01000004">
    <property type="protein sequence ID" value="KAF7950826.1"/>
    <property type="molecule type" value="Genomic_DNA"/>
</dbReference>
<gene>
    <name evidence="1" type="ORF">EAE97_002378</name>
</gene>
<organism evidence="1 2">
    <name type="scientific">Botrytis byssoidea</name>
    <dbReference type="NCBI Taxonomy" id="139641"/>
    <lineage>
        <taxon>Eukaryota</taxon>
        <taxon>Fungi</taxon>
        <taxon>Dikarya</taxon>
        <taxon>Ascomycota</taxon>
        <taxon>Pezizomycotina</taxon>
        <taxon>Leotiomycetes</taxon>
        <taxon>Helotiales</taxon>
        <taxon>Sclerotiniaceae</taxon>
        <taxon>Botrytis</taxon>
    </lineage>
</organism>
<proteinExistence type="predicted"/>
<reference evidence="1 2" key="1">
    <citation type="journal article" date="2020" name="Genome Biol. Evol.">
        <title>Comparative genomics of Sclerotiniaceae.</title>
        <authorList>
            <person name="Valero Jimenez C.A."/>
            <person name="Steentjes M."/>
            <person name="Scholten O.E."/>
            <person name="Van Kan J.A.L."/>
        </authorList>
    </citation>
    <scope>NUCLEOTIDE SEQUENCE [LARGE SCALE GENOMIC DNA]</scope>
    <source>
        <strain evidence="1 2">MUCL 94</strain>
    </source>
</reference>
<dbReference type="AlphaFoldDB" id="A0A9P5M7H3"/>
<keyword evidence="2" id="KW-1185">Reference proteome</keyword>
<evidence type="ECO:0000313" key="1">
    <source>
        <dbReference type="EMBL" id="KAF7950826.1"/>
    </source>
</evidence>
<dbReference type="RefSeq" id="XP_038736095.1">
    <property type="nucleotide sequence ID" value="XM_038872889.1"/>
</dbReference>
<evidence type="ECO:0000313" key="2">
    <source>
        <dbReference type="Proteomes" id="UP000710849"/>
    </source>
</evidence>
<dbReference type="GeneID" id="62145967"/>
<name>A0A9P5M7H3_9HELO</name>
<comment type="caution">
    <text evidence="1">The sequence shown here is derived from an EMBL/GenBank/DDBJ whole genome shotgun (WGS) entry which is preliminary data.</text>
</comment>
<sequence>MSDQQAILQATATHFPPEANYVEETKTITVIFNTDRDWIQGPEDLIIRQISQYLNMEFDIRL</sequence>
<accession>A0A9P5M7H3</accession>
<protein>
    <submittedName>
        <fullName evidence="1">Uncharacterized protein</fullName>
    </submittedName>
</protein>